<protein>
    <recommendedName>
        <fullName evidence="3">F-box domain-containing protein</fullName>
    </recommendedName>
</protein>
<name>A0AAF0DFR7_9EURO</name>
<evidence type="ECO:0000313" key="1">
    <source>
        <dbReference type="EMBL" id="WEW57319.1"/>
    </source>
</evidence>
<proteinExistence type="predicted"/>
<organism evidence="1 2">
    <name type="scientific">Emydomyces testavorans</name>
    <dbReference type="NCBI Taxonomy" id="2070801"/>
    <lineage>
        <taxon>Eukaryota</taxon>
        <taxon>Fungi</taxon>
        <taxon>Dikarya</taxon>
        <taxon>Ascomycota</taxon>
        <taxon>Pezizomycotina</taxon>
        <taxon>Eurotiomycetes</taxon>
        <taxon>Eurotiomycetidae</taxon>
        <taxon>Onygenales</taxon>
        <taxon>Nannizziopsiaceae</taxon>
        <taxon>Emydomyces</taxon>
    </lineage>
</organism>
<accession>A0AAF0DFR7</accession>
<dbReference type="EMBL" id="CP120628">
    <property type="protein sequence ID" value="WEW57319.1"/>
    <property type="molecule type" value="Genomic_DNA"/>
</dbReference>
<dbReference type="AlphaFoldDB" id="A0AAF0DFR7"/>
<keyword evidence="2" id="KW-1185">Reference proteome</keyword>
<sequence>MEGPRVSPVERLPVEITQMVLSAITDLLSLRCAALSCPAFFYAFNGAGNAITTRVLSTQVGFDVLPEAIAASESSQLLSHTDEEIEEFVANHFHRRQSPPESWTLASALPIGKLHNYVSAFAQMFVSNVSIKESLRGAGWLDPTYDETCRIERALYRFEVFRNIFSKSRSREEERNIFFANFAPWENEQLGCIHDFLVRAVSPAFDDVAEHDITWGETRVEYGVGIESPYIQRLLSLGLEKLYQIITAETYEARYKLLNDRRFNCPRTQFDFLYDALDNVNEPDDALFLSDFTPEDERSHIRPPFFDDPDPGPAKIWRWAHQDETQLQFVYQKSREPLREWGYVMWNSRRLHDLGILQEPFDTEGAWNASRPDLDEEGRLRAEMGMSWEARSKIYMTGGRGWWSVGDHSKIVWNGGKPPHEGPYTLARTKPISVEDARDILQMIKLPSSVTKFLDRQGT</sequence>
<evidence type="ECO:0000313" key="2">
    <source>
        <dbReference type="Proteomes" id="UP001219355"/>
    </source>
</evidence>
<gene>
    <name evidence="1" type="ORF">PRK78_002784</name>
</gene>
<evidence type="ECO:0008006" key="3">
    <source>
        <dbReference type="Google" id="ProtNLM"/>
    </source>
</evidence>
<dbReference type="Proteomes" id="UP001219355">
    <property type="component" value="Chromosome 2"/>
</dbReference>
<reference evidence="1" key="1">
    <citation type="submission" date="2023-03" db="EMBL/GenBank/DDBJ databases">
        <title>Emydomyces testavorans Genome Sequence.</title>
        <authorList>
            <person name="Hoyer L."/>
        </authorList>
    </citation>
    <scope>NUCLEOTIDE SEQUENCE</scope>
    <source>
        <strain evidence="1">16-2883</strain>
    </source>
</reference>